<dbReference type="SUPFAM" id="SSF51126">
    <property type="entry name" value="Pectin lyase-like"/>
    <property type="match status" value="1"/>
</dbReference>
<reference evidence="1 2" key="1">
    <citation type="submission" date="2017-06" db="EMBL/GenBank/DDBJ databases">
        <title>Genome sequencing of cyanobaciteial culture collection at National Institute for Environmental Studies (NIES).</title>
        <authorList>
            <person name="Hirose Y."/>
            <person name="Shimura Y."/>
            <person name="Fujisawa T."/>
            <person name="Nakamura Y."/>
            <person name="Kawachi M."/>
        </authorList>
    </citation>
    <scope>NUCLEOTIDE SEQUENCE [LARGE SCALE GENOMIC DNA]</scope>
    <source>
        <strain evidence="1 2">NIES-267</strain>
    </source>
</reference>
<gene>
    <name evidence="1" type="ORF">NIES267_28390</name>
</gene>
<dbReference type="InterPro" id="IPR012334">
    <property type="entry name" value="Pectin_lyas_fold"/>
</dbReference>
<accession>A0A1Z4LQ23</accession>
<evidence type="ECO:0000313" key="2">
    <source>
        <dbReference type="Proteomes" id="UP000218418"/>
    </source>
</evidence>
<dbReference type="Gene3D" id="2.160.20.10">
    <property type="entry name" value="Single-stranded right-handed beta-helix, Pectin lyase-like"/>
    <property type="match status" value="1"/>
</dbReference>
<evidence type="ECO:0000313" key="1">
    <source>
        <dbReference type="EMBL" id="BAY83352.1"/>
    </source>
</evidence>
<sequence>MNTRRLTVKDGGRVDASTANSGAAGSIIINGFDKVELVGSGTIQEVVIPSLITSSADIADKSLQEILGIPIILTGDSGTVTINTNQLDIADGALLAVKNDGSGNAGKLQVNADSINMNNQGTISATTASGRGGGINLQAHNLILRRKSSISAASGAGDGGNIDIDTQILAAFENSDISANSEGSFGGKVSINTKGVLGTEFREFSTSESDITATSAKGAEFNGVVDINTITINPNFDLAELPIRLTDASKKIVAGCSANSGNNFVITGRAGIPENPNQLFTANNPIFDLVNLVPRSEIDLNSISSNSINNHNQAKKQIIEAQGWIVDSAGNIEFVAEVPGAISKSKQISQANCQSLS</sequence>
<dbReference type="InterPro" id="IPR011050">
    <property type="entry name" value="Pectin_lyase_fold/virulence"/>
</dbReference>
<keyword evidence="2" id="KW-1185">Reference proteome</keyword>
<proteinExistence type="predicted"/>
<dbReference type="EMBL" id="AP018227">
    <property type="protein sequence ID" value="BAY83352.1"/>
    <property type="molecule type" value="Genomic_DNA"/>
</dbReference>
<protein>
    <submittedName>
        <fullName evidence="1">Filamentous hemagglutinin family outer membrane protein</fullName>
    </submittedName>
</protein>
<dbReference type="Proteomes" id="UP000218418">
    <property type="component" value="Chromosome"/>
</dbReference>
<name>A0A1Z4LQ23_9CYAN</name>
<dbReference type="AlphaFoldDB" id="A0A1Z4LQ23"/>
<organism evidence="1 2">
    <name type="scientific">Calothrix parasitica NIES-267</name>
    <dbReference type="NCBI Taxonomy" id="1973488"/>
    <lineage>
        <taxon>Bacteria</taxon>
        <taxon>Bacillati</taxon>
        <taxon>Cyanobacteriota</taxon>
        <taxon>Cyanophyceae</taxon>
        <taxon>Nostocales</taxon>
        <taxon>Calotrichaceae</taxon>
        <taxon>Calothrix</taxon>
    </lineage>
</organism>